<keyword evidence="2" id="KW-0812">Transmembrane</keyword>
<evidence type="ECO:0000256" key="2">
    <source>
        <dbReference type="SAM" id="Phobius"/>
    </source>
</evidence>
<dbReference type="Proteomes" id="UP000178820">
    <property type="component" value="Unassembled WGS sequence"/>
</dbReference>
<evidence type="ECO:0000313" key="3">
    <source>
        <dbReference type="EMBL" id="OGZ69715.1"/>
    </source>
</evidence>
<keyword evidence="2" id="KW-0472">Membrane</keyword>
<feature type="transmembrane region" description="Helical" evidence="2">
    <location>
        <begin position="17"/>
        <end position="36"/>
    </location>
</feature>
<dbReference type="EMBL" id="MHOT01000005">
    <property type="protein sequence ID" value="OGZ69715.1"/>
    <property type="molecule type" value="Genomic_DNA"/>
</dbReference>
<evidence type="ECO:0000256" key="1">
    <source>
        <dbReference type="SAM" id="Coils"/>
    </source>
</evidence>
<gene>
    <name evidence="3" type="ORF">A3D44_00545</name>
</gene>
<dbReference type="InterPro" id="IPR007060">
    <property type="entry name" value="FtsL/DivIC"/>
</dbReference>
<keyword evidence="2" id="KW-1133">Transmembrane helix</keyword>
<protein>
    <recommendedName>
        <fullName evidence="5">Cell division protein FtsL</fullName>
    </recommendedName>
</protein>
<keyword evidence="1" id="KW-0175">Coiled coil</keyword>
<reference evidence="3 4" key="1">
    <citation type="journal article" date="2016" name="Nat. Commun.">
        <title>Thousands of microbial genomes shed light on interconnected biogeochemical processes in an aquifer system.</title>
        <authorList>
            <person name="Anantharaman K."/>
            <person name="Brown C.T."/>
            <person name="Hug L.A."/>
            <person name="Sharon I."/>
            <person name="Castelle C.J."/>
            <person name="Probst A.J."/>
            <person name="Thomas B.C."/>
            <person name="Singh A."/>
            <person name="Wilkins M.J."/>
            <person name="Karaoz U."/>
            <person name="Brodie E.L."/>
            <person name="Williams K.H."/>
            <person name="Hubbard S.S."/>
            <person name="Banfield J.F."/>
        </authorList>
    </citation>
    <scope>NUCLEOTIDE SEQUENCE [LARGE SCALE GENOMIC DNA]</scope>
</reference>
<dbReference type="AlphaFoldDB" id="A0A1G2I4P7"/>
<comment type="caution">
    <text evidence="3">The sequence shown here is derived from an EMBL/GenBank/DDBJ whole genome shotgun (WGS) entry which is preliminary data.</text>
</comment>
<sequence>MVANFKKKGKRNSAKKFLLHTVGVAAIILLVVLVVVDVRVYKRRQELHFQVSNLEQQIKDIQTSNDNLTQKIQNQDNPQYMEKIAREELDLQRPGEKAVSFIMPETLPQNTEASQKNPWSKWFGNVLNMITGKK</sequence>
<dbReference type="STRING" id="1802207.A3D44_00545"/>
<name>A0A1G2I4P7_9BACT</name>
<evidence type="ECO:0000313" key="4">
    <source>
        <dbReference type="Proteomes" id="UP000178820"/>
    </source>
</evidence>
<accession>A0A1G2I4P7</accession>
<evidence type="ECO:0008006" key="5">
    <source>
        <dbReference type="Google" id="ProtNLM"/>
    </source>
</evidence>
<dbReference type="Pfam" id="PF04977">
    <property type="entry name" value="DivIC"/>
    <property type="match status" value="1"/>
</dbReference>
<organism evidence="3 4">
    <name type="scientific">Candidatus Staskawiczbacteria bacterium RIFCSPHIGHO2_02_FULL_42_22</name>
    <dbReference type="NCBI Taxonomy" id="1802207"/>
    <lineage>
        <taxon>Bacteria</taxon>
        <taxon>Candidatus Staskawicziibacteriota</taxon>
    </lineage>
</organism>
<feature type="coiled-coil region" evidence="1">
    <location>
        <begin position="44"/>
        <end position="71"/>
    </location>
</feature>
<proteinExistence type="predicted"/>